<gene>
    <name evidence="1" type="ORF">CCACVL1_02446</name>
</gene>
<accession>A0A1R3K8G0</accession>
<dbReference type="AlphaFoldDB" id="A0A1R3K8G0"/>
<name>A0A1R3K8G0_COCAP</name>
<evidence type="ECO:0000313" key="1">
    <source>
        <dbReference type="EMBL" id="OMP03385.1"/>
    </source>
</evidence>
<comment type="caution">
    <text evidence="1">The sequence shown here is derived from an EMBL/GenBank/DDBJ whole genome shotgun (WGS) entry which is preliminary data.</text>
</comment>
<organism evidence="1 2">
    <name type="scientific">Corchorus capsularis</name>
    <name type="common">Jute</name>
    <dbReference type="NCBI Taxonomy" id="210143"/>
    <lineage>
        <taxon>Eukaryota</taxon>
        <taxon>Viridiplantae</taxon>
        <taxon>Streptophyta</taxon>
        <taxon>Embryophyta</taxon>
        <taxon>Tracheophyta</taxon>
        <taxon>Spermatophyta</taxon>
        <taxon>Magnoliopsida</taxon>
        <taxon>eudicotyledons</taxon>
        <taxon>Gunneridae</taxon>
        <taxon>Pentapetalae</taxon>
        <taxon>rosids</taxon>
        <taxon>malvids</taxon>
        <taxon>Malvales</taxon>
        <taxon>Malvaceae</taxon>
        <taxon>Grewioideae</taxon>
        <taxon>Apeibeae</taxon>
        <taxon>Corchorus</taxon>
    </lineage>
</organism>
<protein>
    <submittedName>
        <fullName evidence="1">Uncharacterized protein</fullName>
    </submittedName>
</protein>
<dbReference type="Gramene" id="OMP03385">
    <property type="protein sequence ID" value="OMP03385"/>
    <property type="gene ID" value="CCACVL1_02446"/>
</dbReference>
<evidence type="ECO:0000313" key="2">
    <source>
        <dbReference type="Proteomes" id="UP000188268"/>
    </source>
</evidence>
<dbReference type="EMBL" id="AWWV01006068">
    <property type="protein sequence ID" value="OMP03385.1"/>
    <property type="molecule type" value="Genomic_DNA"/>
</dbReference>
<sequence>MGSGPLAAMAVFESKYREGLT</sequence>
<feature type="non-terminal residue" evidence="1">
    <location>
        <position position="21"/>
    </location>
</feature>
<dbReference type="Proteomes" id="UP000188268">
    <property type="component" value="Unassembled WGS sequence"/>
</dbReference>
<reference evidence="1 2" key="1">
    <citation type="submission" date="2013-09" db="EMBL/GenBank/DDBJ databases">
        <title>Corchorus capsularis genome sequencing.</title>
        <authorList>
            <person name="Alam M."/>
            <person name="Haque M.S."/>
            <person name="Islam M.S."/>
            <person name="Emdad E.M."/>
            <person name="Islam M.M."/>
            <person name="Ahmed B."/>
            <person name="Halim A."/>
            <person name="Hossen Q.M.M."/>
            <person name="Hossain M.Z."/>
            <person name="Ahmed R."/>
            <person name="Khan M.M."/>
            <person name="Islam R."/>
            <person name="Rashid M.M."/>
            <person name="Khan S.A."/>
            <person name="Rahman M.S."/>
            <person name="Alam M."/>
        </authorList>
    </citation>
    <scope>NUCLEOTIDE SEQUENCE [LARGE SCALE GENOMIC DNA]</scope>
    <source>
        <strain evidence="2">cv. CVL-1</strain>
        <tissue evidence="1">Whole seedling</tissue>
    </source>
</reference>
<proteinExistence type="predicted"/>
<keyword evidence="2" id="KW-1185">Reference proteome</keyword>